<dbReference type="VEuPathDB" id="FungiDB:CJJ09_002075"/>
<comment type="caution">
    <text evidence="3">The sequence shown here is derived from an EMBL/GenBank/DDBJ whole genome shotgun (WGS) entry which is preliminary data.</text>
</comment>
<dbReference type="Gene3D" id="3.30.1370.10">
    <property type="entry name" value="K Homology domain, type 1"/>
    <property type="match status" value="1"/>
</dbReference>
<dbReference type="VEuPathDB" id="FungiDB:CJJ07_000517"/>
<dbReference type="EMBL" id="LGST01000063">
    <property type="protein sequence ID" value="KND95933.1"/>
    <property type="molecule type" value="Genomic_DNA"/>
</dbReference>
<dbReference type="InterPro" id="IPR036612">
    <property type="entry name" value="KH_dom_type_1_sf"/>
</dbReference>
<dbReference type="Pfam" id="PF00013">
    <property type="entry name" value="KH_1"/>
    <property type="match status" value="1"/>
</dbReference>
<dbReference type="CDD" id="cd00105">
    <property type="entry name" value="KH-I"/>
    <property type="match status" value="1"/>
</dbReference>
<feature type="domain" description="K Homology" evidence="2">
    <location>
        <begin position="170"/>
        <end position="251"/>
    </location>
</feature>
<gene>
    <name evidence="3" type="ORF">QG37_07745</name>
</gene>
<dbReference type="SMART" id="SM00322">
    <property type="entry name" value="KH"/>
    <property type="match status" value="1"/>
</dbReference>
<protein>
    <recommendedName>
        <fullName evidence="2">K Homology domain-containing protein</fullName>
    </recommendedName>
</protein>
<dbReference type="GO" id="GO:0003723">
    <property type="term" value="F:RNA binding"/>
    <property type="evidence" value="ECO:0007669"/>
    <property type="project" value="UniProtKB-UniRule"/>
</dbReference>
<dbReference type="AlphaFoldDB" id="A0A0L0NPD9"/>
<dbReference type="InterPro" id="IPR004088">
    <property type="entry name" value="KH_dom_type_1"/>
</dbReference>
<evidence type="ECO:0000259" key="2">
    <source>
        <dbReference type="SMART" id="SM00322"/>
    </source>
</evidence>
<sequence>MPIETQCDDDIELLVYSLLELVFEVDFHFGEQEFLVTNYSDDPYFITSKFFTNQVTHILEGLQSAITKHDTLQMSSSYMKLTKIAPDLWEVLMAGNLQFLALSIDKINHCLGGSLGKSMSRLPATDQSMQRRWSLSPTIVSLSPLQMTPPESLSEINGTMETHTSPIIHQKITEIISLLRSKVSFIIGPGGSRIEEIRNISGCEIKVNSLDAQESLTMRSFSECATLQDMLLSGTEEQVAEAKSLIRQVLSGYQRK</sequence>
<dbReference type="VEuPathDB" id="FungiDB:CJI96_0001538"/>
<dbReference type="VEuPathDB" id="FungiDB:CJI97_000106"/>
<keyword evidence="1" id="KW-0694">RNA-binding</keyword>
<dbReference type="VEuPathDB" id="FungiDB:QG37_07745"/>
<name>A0A0L0NPD9_CANAR</name>
<dbReference type="Proteomes" id="UP000037122">
    <property type="component" value="Unassembled WGS sequence"/>
</dbReference>
<dbReference type="SUPFAM" id="SSF54791">
    <property type="entry name" value="Eukaryotic type KH-domain (KH-domain type I)"/>
    <property type="match status" value="1"/>
</dbReference>
<dbReference type="PROSITE" id="PS50084">
    <property type="entry name" value="KH_TYPE_1"/>
    <property type="match status" value="1"/>
</dbReference>
<evidence type="ECO:0000313" key="3">
    <source>
        <dbReference type="EMBL" id="KND95933.1"/>
    </source>
</evidence>
<dbReference type="VEuPathDB" id="FungiDB:B9J08_000101"/>
<evidence type="ECO:0000256" key="1">
    <source>
        <dbReference type="PROSITE-ProRule" id="PRU00117"/>
    </source>
</evidence>
<organism evidence="3 4">
    <name type="scientific">Candidozyma auris</name>
    <name type="common">Yeast</name>
    <name type="synonym">Candida auris</name>
    <dbReference type="NCBI Taxonomy" id="498019"/>
    <lineage>
        <taxon>Eukaryota</taxon>
        <taxon>Fungi</taxon>
        <taxon>Dikarya</taxon>
        <taxon>Ascomycota</taxon>
        <taxon>Saccharomycotina</taxon>
        <taxon>Pichiomycetes</taxon>
        <taxon>Metschnikowiaceae</taxon>
        <taxon>Candidozyma</taxon>
    </lineage>
</organism>
<proteinExistence type="predicted"/>
<evidence type="ECO:0000313" key="4">
    <source>
        <dbReference type="Proteomes" id="UP000037122"/>
    </source>
</evidence>
<dbReference type="InterPro" id="IPR004087">
    <property type="entry name" value="KH_dom"/>
</dbReference>
<accession>A0A0L0NPD9</accession>
<reference evidence="4" key="1">
    <citation type="journal article" date="2015" name="BMC Genomics">
        <title>Draft genome of a commonly misdiagnosed multidrug resistant pathogen Candida auris.</title>
        <authorList>
            <person name="Chatterjee S."/>
            <person name="Alampalli S.V."/>
            <person name="Nageshan R.K."/>
            <person name="Chettiar S.T."/>
            <person name="Joshi S."/>
            <person name="Tatu U.S."/>
        </authorList>
    </citation>
    <scope>NUCLEOTIDE SEQUENCE [LARGE SCALE GENOMIC DNA]</scope>
    <source>
        <strain evidence="4">6684</strain>
    </source>
</reference>